<dbReference type="AlphaFoldDB" id="D1NSD1"/>
<reference evidence="1 2" key="1">
    <citation type="submission" date="2009-11" db="EMBL/GenBank/DDBJ databases">
        <authorList>
            <person name="Weinstock G."/>
            <person name="Sodergren E."/>
            <person name="Clifton S."/>
            <person name="Fulton L."/>
            <person name="Fulton B."/>
            <person name="Courtney L."/>
            <person name="Fronick C."/>
            <person name="Harrison M."/>
            <person name="Strong C."/>
            <person name="Farmer C."/>
            <person name="Delahaunty K."/>
            <person name="Markovic C."/>
            <person name="Hall O."/>
            <person name="Minx P."/>
            <person name="Tomlinson C."/>
            <person name="Mitreva M."/>
            <person name="Nelson J."/>
            <person name="Hou S."/>
            <person name="Wollam A."/>
            <person name="Pepin K.H."/>
            <person name="Johnson M."/>
            <person name="Bhonagiri V."/>
            <person name="Nash W.E."/>
            <person name="Warren W."/>
            <person name="Chinwalla A."/>
            <person name="Mardis E.R."/>
            <person name="Wilson R.K."/>
        </authorList>
    </citation>
    <scope>NUCLEOTIDE SEQUENCE [LARGE SCALE GENOMIC DNA]</scope>
    <source>
        <strain evidence="1 2">DSM 20093</strain>
    </source>
</reference>
<sequence>MEMVIGLPGDPCDVKWSDNGAWSSGNRHVAQYVVGHIDI</sequence>
<evidence type="ECO:0000313" key="1">
    <source>
        <dbReference type="EMBL" id="EFA23583.1"/>
    </source>
</evidence>
<protein>
    <submittedName>
        <fullName evidence="1">Uncharacterized protein</fullName>
    </submittedName>
</protein>
<proteinExistence type="predicted"/>
<dbReference type="EMBL" id="ABXB03000001">
    <property type="protein sequence ID" value="EFA23583.1"/>
    <property type="molecule type" value="Genomic_DNA"/>
</dbReference>
<name>D1NSD1_9BIFI</name>
<dbReference type="Proteomes" id="UP000003656">
    <property type="component" value="Unassembled WGS sequence"/>
</dbReference>
<organism evidence="1 2">
    <name type="scientific">Bifidobacterium gallicum DSM 20093 = LMG 11596</name>
    <dbReference type="NCBI Taxonomy" id="561180"/>
    <lineage>
        <taxon>Bacteria</taxon>
        <taxon>Bacillati</taxon>
        <taxon>Actinomycetota</taxon>
        <taxon>Actinomycetes</taxon>
        <taxon>Bifidobacteriales</taxon>
        <taxon>Bifidobacteriaceae</taxon>
        <taxon>Bifidobacterium</taxon>
    </lineage>
</organism>
<gene>
    <name evidence="1" type="ORF">BIFGAL_02687</name>
</gene>
<evidence type="ECO:0000313" key="2">
    <source>
        <dbReference type="Proteomes" id="UP000003656"/>
    </source>
</evidence>
<comment type="caution">
    <text evidence="1">The sequence shown here is derived from an EMBL/GenBank/DDBJ whole genome shotgun (WGS) entry which is preliminary data.</text>
</comment>
<accession>D1NSD1</accession>